<dbReference type="EMBL" id="JAFBFC010000005">
    <property type="protein sequence ID" value="MBM7704196.1"/>
    <property type="molecule type" value="Genomic_DNA"/>
</dbReference>
<reference evidence="2 3" key="1">
    <citation type="submission" date="2021-01" db="EMBL/GenBank/DDBJ databases">
        <title>Genomic Encyclopedia of Type Strains, Phase IV (KMG-IV): sequencing the most valuable type-strain genomes for metagenomic binning, comparative biology and taxonomic classification.</title>
        <authorList>
            <person name="Goeker M."/>
        </authorList>
    </citation>
    <scope>NUCLEOTIDE SEQUENCE [LARGE SCALE GENOMIC DNA]</scope>
    <source>
        <strain evidence="2 3">DSM 104297</strain>
    </source>
</reference>
<accession>A0ABS2QXJ4</accession>
<organism evidence="2 3">
    <name type="scientific">Priestia iocasae</name>
    <dbReference type="NCBI Taxonomy" id="2291674"/>
    <lineage>
        <taxon>Bacteria</taxon>
        <taxon>Bacillati</taxon>
        <taxon>Bacillota</taxon>
        <taxon>Bacilli</taxon>
        <taxon>Bacillales</taxon>
        <taxon>Bacillaceae</taxon>
        <taxon>Priestia</taxon>
    </lineage>
</organism>
<name>A0ABS2QXJ4_9BACI</name>
<proteinExistence type="predicted"/>
<dbReference type="Proteomes" id="UP000809829">
    <property type="component" value="Unassembled WGS sequence"/>
</dbReference>
<dbReference type="InterPro" id="IPR018604">
    <property type="entry name" value="YycI-like"/>
</dbReference>
<comment type="caution">
    <text evidence="2">The sequence shown here is derived from an EMBL/GenBank/DDBJ whole genome shotgun (WGS) entry which is preliminary data.</text>
</comment>
<dbReference type="RefSeq" id="WP_205188201.1">
    <property type="nucleotide sequence ID" value="NZ_JAFBFC010000005.1"/>
</dbReference>
<evidence type="ECO:0000259" key="1">
    <source>
        <dbReference type="Pfam" id="PF09648"/>
    </source>
</evidence>
<gene>
    <name evidence="2" type="ORF">JOC83_003046</name>
</gene>
<keyword evidence="3" id="KW-1185">Reference proteome</keyword>
<dbReference type="Pfam" id="PF09648">
    <property type="entry name" value="YycI"/>
    <property type="match status" value="1"/>
</dbReference>
<evidence type="ECO:0000313" key="2">
    <source>
        <dbReference type="EMBL" id="MBM7704196.1"/>
    </source>
</evidence>
<dbReference type="Gene3D" id="2.40.128.690">
    <property type="entry name" value="YycH protein, domain 3-like"/>
    <property type="match status" value="1"/>
</dbReference>
<feature type="domain" description="Regulatory protein YycH-like" evidence="1">
    <location>
        <begin position="33"/>
        <end position="249"/>
    </location>
</feature>
<sequence>MDWNKTKTVFIITFLILDLFLAYQFMVKKNQNDLDFITEASVEEQLAQENITYEELPKSVEKKTYLNARSLNFIEEDLTKLKGQKIEFLSDYEIQGVFEEPIPLPSNNTSFRLNQFLKEYIFAGSSYALWHVNKEANVIIFYQKHADKLIYDNTNAMLIVHLNDKNEMVSYEQKLLKDIEKMDDDQEILTPIKALENLFFKDELKPGSKITKVSLGYYTFDLPVSSSQVLVPTWHIIVNEEEHYFVNAFEGQILSKRTN</sequence>
<evidence type="ECO:0000313" key="3">
    <source>
        <dbReference type="Proteomes" id="UP000809829"/>
    </source>
</evidence>
<protein>
    <submittedName>
        <fullName evidence="2">Regulatory protein YycI of two-component signal transduction system YycFG</fullName>
    </submittedName>
</protein>